<feature type="transmembrane region" description="Helical" evidence="2">
    <location>
        <begin position="218"/>
        <end position="237"/>
    </location>
</feature>
<evidence type="ECO:0008006" key="5">
    <source>
        <dbReference type="Google" id="ProtNLM"/>
    </source>
</evidence>
<keyword evidence="2" id="KW-0812">Transmembrane</keyword>
<reference evidence="3" key="1">
    <citation type="submission" date="2021-03" db="EMBL/GenBank/DDBJ databases">
        <title>Whole genome sequence of Streptomyces bomunensis MMS17-BM035.</title>
        <authorList>
            <person name="Lee J.H."/>
        </authorList>
    </citation>
    <scope>NUCLEOTIDE SEQUENCE</scope>
    <source>
        <strain evidence="3">MMS17-BM035</strain>
    </source>
</reference>
<dbReference type="EMBL" id="JAGIQL010000070">
    <property type="protein sequence ID" value="MBP0459391.1"/>
    <property type="molecule type" value="Genomic_DNA"/>
</dbReference>
<evidence type="ECO:0000256" key="2">
    <source>
        <dbReference type="SAM" id="Phobius"/>
    </source>
</evidence>
<protein>
    <recommendedName>
        <fullName evidence="5">Glycerophosphoryl diester phosphodiesterase membrane domain-containing protein</fullName>
    </recommendedName>
</protein>
<feature type="transmembrane region" description="Helical" evidence="2">
    <location>
        <begin position="313"/>
        <end position="346"/>
    </location>
</feature>
<evidence type="ECO:0000313" key="3">
    <source>
        <dbReference type="EMBL" id="MBP0459391.1"/>
    </source>
</evidence>
<comment type="caution">
    <text evidence="3">The sequence shown here is derived from an EMBL/GenBank/DDBJ whole genome shotgun (WGS) entry which is preliminary data.</text>
</comment>
<proteinExistence type="predicted"/>
<keyword evidence="2" id="KW-1133">Transmembrane helix</keyword>
<dbReference type="Proteomes" id="UP000670475">
    <property type="component" value="Unassembled WGS sequence"/>
</dbReference>
<dbReference type="AlphaFoldDB" id="A0A940MHN0"/>
<accession>A0A940MHN0</accession>
<keyword evidence="4" id="KW-1185">Reference proteome</keyword>
<keyword evidence="2" id="KW-0472">Membrane</keyword>
<feature type="transmembrane region" description="Helical" evidence="2">
    <location>
        <begin position="175"/>
        <end position="198"/>
    </location>
</feature>
<feature type="transmembrane region" description="Helical" evidence="2">
    <location>
        <begin position="75"/>
        <end position="101"/>
    </location>
</feature>
<sequence>MAHEGGPGEQGDWGGVPGHSGWGAGAWRPEGWGGAGGYGWAPPPPRPGTIPLAPLDFGQLLGGGFKTFTRYWRPLTAVVVTAYGAFMVIGAAALAIAYAAAHGHLKTLTSLDGAPAPASDLHAVVAWAVVLGVLGLVALVTVQSLVTAACAVTVQDGALGRATTYRAVLGRSLRRLGPALGASAASWLLGLVPAALFMGVGLANGAFTSHIRPDPAPILIAYLVMIAGSAVVVWPALRIVLAPTVAVVESCGPRAALRRSWTLVGGAWWRTLGVLLVAGCVAGFAAGFVNVVLEVLGIVGTAGAFAASDGSGATIALASVLIPVSVALILVECVIMLYPQLVLALVYVDRRMRTENLAEVLIRSV</sequence>
<evidence type="ECO:0000313" key="4">
    <source>
        <dbReference type="Proteomes" id="UP000670475"/>
    </source>
</evidence>
<evidence type="ECO:0000256" key="1">
    <source>
        <dbReference type="SAM" id="MobiDB-lite"/>
    </source>
</evidence>
<feature type="transmembrane region" description="Helical" evidence="2">
    <location>
        <begin position="267"/>
        <end position="293"/>
    </location>
</feature>
<dbReference type="RefSeq" id="WP_209341151.1">
    <property type="nucleotide sequence ID" value="NZ_JAGIQL010000070.1"/>
</dbReference>
<feature type="region of interest" description="Disordered" evidence="1">
    <location>
        <begin position="1"/>
        <end position="20"/>
    </location>
</feature>
<gene>
    <name evidence="3" type="ORF">JFN87_18045</name>
</gene>
<organism evidence="3 4">
    <name type="scientific">Streptomyces montanisoli</name>
    <dbReference type="NCBI Taxonomy" id="2798581"/>
    <lineage>
        <taxon>Bacteria</taxon>
        <taxon>Bacillati</taxon>
        <taxon>Actinomycetota</taxon>
        <taxon>Actinomycetes</taxon>
        <taxon>Kitasatosporales</taxon>
        <taxon>Streptomycetaceae</taxon>
        <taxon>Streptomyces</taxon>
    </lineage>
</organism>
<feature type="transmembrane region" description="Helical" evidence="2">
    <location>
        <begin position="121"/>
        <end position="154"/>
    </location>
</feature>
<name>A0A940MHN0_9ACTN</name>